<dbReference type="InParanoid" id="A7SL41"/>
<comment type="similarity">
    <text evidence="2">Belongs to the cytochrome c oxidase VIIa family.</text>
</comment>
<feature type="transmembrane region" description="Helical" evidence="7">
    <location>
        <begin position="81"/>
        <end position="100"/>
    </location>
</feature>
<accession>A7SL41</accession>
<keyword evidence="6 7" id="KW-0472">Membrane</keyword>
<gene>
    <name evidence="8" type="ORF">NEMVEDRAFT_v1g233333</name>
</gene>
<sequence>MFYKYSSFGGRLTPSEANSAFQAQSLRSLKVTSVDTAAEMASSSGASIAQEVNKLSRFQRLFQTGEAPIHLRGGAKDIMTYRGAMVLSVVGIGVSLFTIFQMATGQMKKKSG</sequence>
<dbReference type="AlphaFoldDB" id="A7SL41"/>
<evidence type="ECO:0000256" key="2">
    <source>
        <dbReference type="ARBA" id="ARBA00009331"/>
    </source>
</evidence>
<dbReference type="OMA" id="YSEPKAG"/>
<dbReference type="GO" id="GO:0098803">
    <property type="term" value="C:respiratory chain complex"/>
    <property type="evidence" value="ECO:0000318"/>
    <property type="project" value="GO_Central"/>
</dbReference>
<evidence type="ECO:0000256" key="3">
    <source>
        <dbReference type="ARBA" id="ARBA00022792"/>
    </source>
</evidence>
<dbReference type="EMBL" id="DS469694">
    <property type="protein sequence ID" value="EDO35591.1"/>
    <property type="molecule type" value="Genomic_DNA"/>
</dbReference>
<keyword evidence="4" id="KW-0809">Transit peptide</keyword>
<dbReference type="SUPFAM" id="SSF81419">
    <property type="entry name" value="Mitochondrial cytochrome c oxidase subunit VIIa"/>
    <property type="match status" value="1"/>
</dbReference>
<evidence type="ECO:0000256" key="4">
    <source>
        <dbReference type="ARBA" id="ARBA00022946"/>
    </source>
</evidence>
<dbReference type="GO" id="GO:0006119">
    <property type="term" value="P:oxidative phosphorylation"/>
    <property type="evidence" value="ECO:0000318"/>
    <property type="project" value="GO_Central"/>
</dbReference>
<evidence type="ECO:0000313" key="9">
    <source>
        <dbReference type="Proteomes" id="UP000001593"/>
    </source>
</evidence>
<keyword evidence="9" id="KW-1185">Reference proteome</keyword>
<evidence type="ECO:0000313" key="8">
    <source>
        <dbReference type="EMBL" id="EDO35591.1"/>
    </source>
</evidence>
<keyword evidence="7" id="KW-0812">Transmembrane</keyword>
<proteinExistence type="inferred from homology"/>
<dbReference type="STRING" id="45351.A7SL41"/>
<dbReference type="InterPro" id="IPR039297">
    <property type="entry name" value="COX7a"/>
</dbReference>
<dbReference type="GO" id="GO:0045277">
    <property type="term" value="C:respiratory chain complex IV"/>
    <property type="evidence" value="ECO:0007669"/>
    <property type="project" value="InterPro"/>
</dbReference>
<dbReference type="FunFam" id="4.10.91.10:FF:000001">
    <property type="entry name" value="Cytochrome c oxidase subunit 7A1, mitochondrial"/>
    <property type="match status" value="1"/>
</dbReference>
<dbReference type="OrthoDB" id="5966508at2759"/>
<dbReference type="PANTHER" id="PTHR10510:SF11">
    <property type="entry name" value="CYTOCHROME C OXIDASE SUBUNIT 7A, MITOCHONDRIAL"/>
    <property type="match status" value="1"/>
</dbReference>
<evidence type="ECO:0000256" key="6">
    <source>
        <dbReference type="ARBA" id="ARBA00023136"/>
    </source>
</evidence>
<protein>
    <submittedName>
        <fullName evidence="8">Uncharacterized protein</fullName>
    </submittedName>
</protein>
<dbReference type="InterPro" id="IPR036539">
    <property type="entry name" value="Cyt_c_oxidase_su7a_sf"/>
</dbReference>
<keyword evidence="3" id="KW-0999">Mitochondrion inner membrane</keyword>
<dbReference type="GO" id="GO:1902600">
    <property type="term" value="P:proton transmembrane transport"/>
    <property type="evidence" value="ECO:0007669"/>
    <property type="project" value="GOC"/>
</dbReference>
<keyword evidence="5" id="KW-0496">Mitochondrion</keyword>
<evidence type="ECO:0000256" key="5">
    <source>
        <dbReference type="ARBA" id="ARBA00023128"/>
    </source>
</evidence>
<dbReference type="GO" id="GO:0006123">
    <property type="term" value="P:mitochondrial electron transport, cytochrome c to oxygen"/>
    <property type="evidence" value="ECO:0007669"/>
    <property type="project" value="InterPro"/>
</dbReference>
<dbReference type="GO" id="GO:0031966">
    <property type="term" value="C:mitochondrial membrane"/>
    <property type="evidence" value="ECO:0000318"/>
    <property type="project" value="GO_Central"/>
</dbReference>
<dbReference type="InterPro" id="IPR003177">
    <property type="entry name" value="Cytc_oxidase_su7a_met"/>
</dbReference>
<reference evidence="8 9" key="1">
    <citation type="journal article" date="2007" name="Science">
        <title>Sea anemone genome reveals ancestral eumetazoan gene repertoire and genomic organization.</title>
        <authorList>
            <person name="Putnam N.H."/>
            <person name="Srivastava M."/>
            <person name="Hellsten U."/>
            <person name="Dirks B."/>
            <person name="Chapman J."/>
            <person name="Salamov A."/>
            <person name="Terry A."/>
            <person name="Shapiro H."/>
            <person name="Lindquist E."/>
            <person name="Kapitonov V.V."/>
            <person name="Jurka J."/>
            <person name="Genikhovich G."/>
            <person name="Grigoriev I.V."/>
            <person name="Lucas S.M."/>
            <person name="Steele R.E."/>
            <person name="Finnerty J.R."/>
            <person name="Technau U."/>
            <person name="Martindale M.Q."/>
            <person name="Rokhsar D.S."/>
        </authorList>
    </citation>
    <scope>NUCLEOTIDE SEQUENCE [LARGE SCALE GENOMIC DNA]</scope>
    <source>
        <strain evidence="9">CH2 X CH6</strain>
    </source>
</reference>
<dbReference type="Pfam" id="PF02238">
    <property type="entry name" value="COX7a"/>
    <property type="match status" value="1"/>
</dbReference>
<organism evidence="8 9">
    <name type="scientific">Nematostella vectensis</name>
    <name type="common">Starlet sea anemone</name>
    <dbReference type="NCBI Taxonomy" id="45351"/>
    <lineage>
        <taxon>Eukaryota</taxon>
        <taxon>Metazoa</taxon>
        <taxon>Cnidaria</taxon>
        <taxon>Anthozoa</taxon>
        <taxon>Hexacorallia</taxon>
        <taxon>Actiniaria</taxon>
        <taxon>Edwardsiidae</taxon>
        <taxon>Nematostella</taxon>
    </lineage>
</organism>
<dbReference type="PANTHER" id="PTHR10510">
    <property type="entry name" value="CYTOCHROME C OXIDASE POLYPEPTIDE 7A"/>
    <property type="match status" value="1"/>
</dbReference>
<dbReference type="GO" id="GO:0005743">
    <property type="term" value="C:mitochondrial inner membrane"/>
    <property type="evidence" value="ECO:0007669"/>
    <property type="project" value="UniProtKB-SubCell"/>
</dbReference>
<dbReference type="Gene3D" id="4.10.91.10">
    <property type="entry name" value="Cytochrome c oxidase, subunit VIIa"/>
    <property type="match status" value="1"/>
</dbReference>
<evidence type="ECO:0000256" key="1">
    <source>
        <dbReference type="ARBA" id="ARBA00004273"/>
    </source>
</evidence>
<keyword evidence="7" id="KW-1133">Transmembrane helix</keyword>
<dbReference type="PhylomeDB" id="A7SL41"/>
<evidence type="ECO:0000256" key="7">
    <source>
        <dbReference type="SAM" id="Phobius"/>
    </source>
</evidence>
<dbReference type="KEGG" id="nve:5506997"/>
<dbReference type="Proteomes" id="UP000001593">
    <property type="component" value="Unassembled WGS sequence"/>
</dbReference>
<name>A7SL41_NEMVE</name>
<dbReference type="HOGENOM" id="CLU_2148814_0_0_1"/>
<comment type="subcellular location">
    <subcellularLocation>
        <location evidence="1">Mitochondrion inner membrane</location>
    </subcellularLocation>
</comment>